<comment type="caution">
    <text evidence="7">The sequence shown here is derived from an EMBL/GenBank/DDBJ whole genome shotgun (WGS) entry which is preliminary data.</text>
</comment>
<sequence>MMHIKLLPLNEDVASMYHSHSTFYPGDCGLDLFCSEATTVPPRTTVFINLGIKVAAYRKQSPDDTDTEKMRSVGWLMFPRSSISKTPLRFANSVGVIDAAYRGELRVALDNISDEQYSIKRGDRLVQAVSYDGGEITYEIVDKLDETKRGEKGFGSTGR</sequence>
<dbReference type="CDD" id="cd07557">
    <property type="entry name" value="trimeric_dUTPase"/>
    <property type="match status" value="1"/>
</dbReference>
<protein>
    <recommendedName>
        <fullName evidence="5">Deoxyuridine 5'-triphosphate nucleotidohydrolase</fullName>
        <shortName evidence="5">dUTPase</shortName>
        <ecNumber evidence="5">3.6.1.23</ecNumber>
    </recommendedName>
    <alternativeName>
        <fullName evidence="5">dUTP pyrophosphatase</fullName>
    </alternativeName>
</protein>
<proteinExistence type="inferred from homology"/>
<dbReference type="AlphaFoldDB" id="A0AAD8LG77"/>
<keyword evidence="5" id="KW-0479">Metal-binding</keyword>
<comment type="pathway">
    <text evidence="1 5">Pyrimidine metabolism; dUMP biosynthesis; dUMP from dCTP (dUTP route): step 2/2.</text>
</comment>
<evidence type="ECO:0000313" key="7">
    <source>
        <dbReference type="EMBL" id="KAK1442025.1"/>
    </source>
</evidence>
<evidence type="ECO:0000256" key="2">
    <source>
        <dbReference type="ARBA" id="ARBA00006581"/>
    </source>
</evidence>
<dbReference type="GO" id="GO:0004170">
    <property type="term" value="F:dUTP diphosphatase activity"/>
    <property type="evidence" value="ECO:0007669"/>
    <property type="project" value="UniProtKB-UniRule"/>
</dbReference>
<keyword evidence="5" id="KW-0460">Magnesium</keyword>
<gene>
    <name evidence="7" type="ORF">BgAZ_400550</name>
</gene>
<dbReference type="InterPro" id="IPR029054">
    <property type="entry name" value="dUTPase-like"/>
</dbReference>
<dbReference type="InterPro" id="IPR008181">
    <property type="entry name" value="dUTPase"/>
</dbReference>
<comment type="cofactor">
    <cofactor evidence="5">
        <name>Mg(2+)</name>
        <dbReference type="ChEBI" id="CHEBI:18420"/>
    </cofactor>
</comment>
<comment type="function">
    <text evidence="5">Involved in nucleotide metabolism via production of dUMP, the immediate precursor of thymidine nucleotides, and decreases the intracellular concentration of dUTP so that uracil cannot be incorporated into DNA.</text>
</comment>
<keyword evidence="4 5" id="KW-0546">Nucleotide metabolism</keyword>
<name>A0AAD8LG77_BABGI</name>
<dbReference type="GO" id="GO:0000287">
    <property type="term" value="F:magnesium ion binding"/>
    <property type="evidence" value="ECO:0007669"/>
    <property type="project" value="UniProtKB-UniRule"/>
</dbReference>
<keyword evidence="8" id="KW-1185">Reference proteome</keyword>
<feature type="domain" description="dUTPase-like" evidence="6">
    <location>
        <begin position="76"/>
        <end position="158"/>
    </location>
</feature>
<evidence type="ECO:0000259" key="6">
    <source>
        <dbReference type="Pfam" id="PF00692"/>
    </source>
</evidence>
<reference evidence="7" key="1">
    <citation type="submission" date="2023-08" db="EMBL/GenBank/DDBJ databases">
        <title>Draft sequence of the Babesia gibsoni genome.</title>
        <authorList>
            <person name="Yamagishi J.Y."/>
            <person name="Xuan X.X."/>
        </authorList>
    </citation>
    <scope>NUCLEOTIDE SEQUENCE</scope>
    <source>
        <strain evidence="7">Azabu</strain>
    </source>
</reference>
<dbReference type="EMBL" id="JAVEPI010000004">
    <property type="protein sequence ID" value="KAK1442025.1"/>
    <property type="molecule type" value="Genomic_DNA"/>
</dbReference>
<dbReference type="GO" id="GO:0006226">
    <property type="term" value="P:dUMP biosynthetic process"/>
    <property type="evidence" value="ECO:0007669"/>
    <property type="project" value="UniProtKB-UniRule"/>
</dbReference>
<dbReference type="InterPro" id="IPR036157">
    <property type="entry name" value="dUTPase-like_sf"/>
</dbReference>
<dbReference type="Pfam" id="PF00692">
    <property type="entry name" value="dUTPase"/>
    <property type="match status" value="1"/>
</dbReference>
<dbReference type="EC" id="3.6.1.23" evidence="5"/>
<comment type="catalytic activity">
    <reaction evidence="5">
        <text>dUTP + H2O = dUMP + diphosphate + H(+)</text>
        <dbReference type="Rhea" id="RHEA:10248"/>
        <dbReference type="ChEBI" id="CHEBI:15377"/>
        <dbReference type="ChEBI" id="CHEBI:15378"/>
        <dbReference type="ChEBI" id="CHEBI:33019"/>
        <dbReference type="ChEBI" id="CHEBI:61555"/>
        <dbReference type="ChEBI" id="CHEBI:246422"/>
        <dbReference type="EC" id="3.6.1.23"/>
    </reaction>
</comment>
<dbReference type="PANTHER" id="PTHR11241">
    <property type="entry name" value="DEOXYURIDINE 5'-TRIPHOSPHATE NUCLEOTIDOHYDROLASE"/>
    <property type="match status" value="1"/>
</dbReference>
<accession>A0AAD8LG77</accession>
<dbReference type="Proteomes" id="UP001230268">
    <property type="component" value="Unassembled WGS sequence"/>
</dbReference>
<dbReference type="Gene3D" id="2.70.40.10">
    <property type="match status" value="1"/>
</dbReference>
<dbReference type="InterPro" id="IPR033704">
    <property type="entry name" value="dUTPase_trimeric"/>
</dbReference>
<evidence type="ECO:0000256" key="4">
    <source>
        <dbReference type="ARBA" id="ARBA00023080"/>
    </source>
</evidence>
<dbReference type="PANTHER" id="PTHR11241:SF0">
    <property type="entry name" value="DEOXYURIDINE 5'-TRIPHOSPHATE NUCLEOTIDOHYDROLASE"/>
    <property type="match status" value="1"/>
</dbReference>
<dbReference type="SUPFAM" id="SSF51283">
    <property type="entry name" value="dUTPase-like"/>
    <property type="match status" value="1"/>
</dbReference>
<keyword evidence="3 5" id="KW-0378">Hydrolase</keyword>
<evidence type="ECO:0000313" key="8">
    <source>
        <dbReference type="Proteomes" id="UP001230268"/>
    </source>
</evidence>
<comment type="similarity">
    <text evidence="2 5">Belongs to the dUTPase family.</text>
</comment>
<evidence type="ECO:0000256" key="3">
    <source>
        <dbReference type="ARBA" id="ARBA00022801"/>
    </source>
</evidence>
<evidence type="ECO:0000256" key="1">
    <source>
        <dbReference type="ARBA" id="ARBA00005142"/>
    </source>
</evidence>
<organism evidence="7 8">
    <name type="scientific">Babesia gibsoni</name>
    <dbReference type="NCBI Taxonomy" id="33632"/>
    <lineage>
        <taxon>Eukaryota</taxon>
        <taxon>Sar</taxon>
        <taxon>Alveolata</taxon>
        <taxon>Apicomplexa</taxon>
        <taxon>Aconoidasida</taxon>
        <taxon>Piroplasmida</taxon>
        <taxon>Babesiidae</taxon>
        <taxon>Babesia</taxon>
    </lineage>
</organism>
<evidence type="ECO:0000256" key="5">
    <source>
        <dbReference type="RuleBase" id="RU367024"/>
    </source>
</evidence>
<dbReference type="GO" id="GO:0046081">
    <property type="term" value="P:dUTP catabolic process"/>
    <property type="evidence" value="ECO:0007669"/>
    <property type="project" value="UniProtKB-UniRule"/>
</dbReference>